<proteinExistence type="predicted"/>
<sequence>MDEIEKVELEWQKIWLQILTGSFPPQGVNETVDEHILFIDEIEKETCNGLNLTPDFGDGLQMTHTCANNDLVEKRKHDGNVPEVHHIEANRDRLLKVPRLQNKFENLRPGINENKAQESRVSKICDFKLQAHENTGRSNYETGCEGKR</sequence>
<protein>
    <submittedName>
        <fullName evidence="1">Uncharacterized protein</fullName>
    </submittedName>
</protein>
<dbReference type="EMBL" id="CM056744">
    <property type="protein sequence ID" value="KAJ8665442.1"/>
    <property type="molecule type" value="Genomic_DNA"/>
</dbReference>
<organism evidence="1 2">
    <name type="scientific">Eretmocerus hayati</name>
    <dbReference type="NCBI Taxonomy" id="131215"/>
    <lineage>
        <taxon>Eukaryota</taxon>
        <taxon>Metazoa</taxon>
        <taxon>Ecdysozoa</taxon>
        <taxon>Arthropoda</taxon>
        <taxon>Hexapoda</taxon>
        <taxon>Insecta</taxon>
        <taxon>Pterygota</taxon>
        <taxon>Neoptera</taxon>
        <taxon>Endopterygota</taxon>
        <taxon>Hymenoptera</taxon>
        <taxon>Apocrita</taxon>
        <taxon>Proctotrupomorpha</taxon>
        <taxon>Chalcidoidea</taxon>
        <taxon>Aphelinidae</taxon>
        <taxon>Aphelininae</taxon>
        <taxon>Eretmocerus</taxon>
    </lineage>
</organism>
<keyword evidence="2" id="KW-1185">Reference proteome</keyword>
<gene>
    <name evidence="1" type="ORF">QAD02_007104</name>
</gene>
<name>A0ACC2N561_9HYME</name>
<reference evidence="1" key="1">
    <citation type="submission" date="2023-04" db="EMBL/GenBank/DDBJ databases">
        <title>A chromosome-level genome assembly of the parasitoid wasp Eretmocerus hayati.</title>
        <authorList>
            <person name="Zhong Y."/>
            <person name="Liu S."/>
            <person name="Liu Y."/>
        </authorList>
    </citation>
    <scope>NUCLEOTIDE SEQUENCE</scope>
    <source>
        <strain evidence="1">ZJU_SS_LIU_2023</strain>
    </source>
</reference>
<comment type="caution">
    <text evidence="1">The sequence shown here is derived from an EMBL/GenBank/DDBJ whole genome shotgun (WGS) entry which is preliminary data.</text>
</comment>
<evidence type="ECO:0000313" key="2">
    <source>
        <dbReference type="Proteomes" id="UP001239111"/>
    </source>
</evidence>
<evidence type="ECO:0000313" key="1">
    <source>
        <dbReference type="EMBL" id="KAJ8665442.1"/>
    </source>
</evidence>
<accession>A0ACC2N561</accession>
<dbReference type="Proteomes" id="UP001239111">
    <property type="component" value="Chromosome 4"/>
</dbReference>